<feature type="transmembrane region" description="Helical" evidence="7">
    <location>
        <begin position="177"/>
        <end position="197"/>
    </location>
</feature>
<accession>A0A3N4LVH0</accession>
<keyword evidence="6 7" id="KW-0472">Membrane</keyword>
<dbReference type="EMBL" id="ML121533">
    <property type="protein sequence ID" value="RPB26904.1"/>
    <property type="molecule type" value="Genomic_DNA"/>
</dbReference>
<keyword evidence="9" id="KW-1185">Reference proteome</keyword>
<keyword evidence="3" id="KW-1003">Cell membrane</keyword>
<feature type="transmembrane region" description="Helical" evidence="7">
    <location>
        <begin position="455"/>
        <end position="474"/>
    </location>
</feature>
<dbReference type="STRING" id="1051890.A0A3N4LVH0"/>
<keyword evidence="4 7" id="KW-0812">Transmembrane</keyword>
<proteinExistence type="predicted"/>
<evidence type="ECO:0000313" key="9">
    <source>
        <dbReference type="Proteomes" id="UP000267821"/>
    </source>
</evidence>
<comment type="subcellular location">
    <subcellularLocation>
        <location evidence="1">Cell membrane</location>
        <topology evidence="1">Multi-pass membrane protein</topology>
    </subcellularLocation>
</comment>
<feature type="transmembrane region" description="Helical" evidence="7">
    <location>
        <begin position="106"/>
        <end position="128"/>
    </location>
</feature>
<feature type="transmembrane region" description="Helical" evidence="7">
    <location>
        <begin position="421"/>
        <end position="443"/>
    </location>
</feature>
<dbReference type="InterPro" id="IPR052031">
    <property type="entry name" value="Membrane_Transporter-Flippase"/>
</dbReference>
<evidence type="ECO:0000256" key="6">
    <source>
        <dbReference type="ARBA" id="ARBA00023136"/>
    </source>
</evidence>
<protein>
    <submittedName>
        <fullName evidence="8">Uncharacterized protein</fullName>
    </submittedName>
</protein>
<dbReference type="InParanoid" id="A0A3N4LVH0"/>
<dbReference type="PANTHER" id="PTHR43549:SF2">
    <property type="entry name" value="MULTIDRUG RESISTANCE PROTEIN NORM-RELATED"/>
    <property type="match status" value="1"/>
</dbReference>
<name>A0A3N4LVH0_9PEZI</name>
<evidence type="ECO:0000256" key="7">
    <source>
        <dbReference type="SAM" id="Phobius"/>
    </source>
</evidence>
<dbReference type="Proteomes" id="UP000267821">
    <property type="component" value="Unassembled WGS sequence"/>
</dbReference>
<dbReference type="PANTHER" id="PTHR43549">
    <property type="entry name" value="MULTIDRUG RESISTANCE PROTEIN YPNP-RELATED"/>
    <property type="match status" value="1"/>
</dbReference>
<dbReference type="GO" id="GO:0005886">
    <property type="term" value="C:plasma membrane"/>
    <property type="evidence" value="ECO:0007669"/>
    <property type="project" value="UniProtKB-SubCell"/>
</dbReference>
<feature type="transmembrane region" description="Helical" evidence="7">
    <location>
        <begin position="486"/>
        <end position="508"/>
    </location>
</feature>
<feature type="transmembrane region" description="Helical" evidence="7">
    <location>
        <begin position="148"/>
        <end position="165"/>
    </location>
</feature>
<evidence type="ECO:0000256" key="4">
    <source>
        <dbReference type="ARBA" id="ARBA00022692"/>
    </source>
</evidence>
<feature type="transmembrane region" description="Helical" evidence="7">
    <location>
        <begin position="378"/>
        <end position="401"/>
    </location>
</feature>
<reference evidence="8 9" key="1">
    <citation type="journal article" date="2018" name="Nat. Ecol. Evol.">
        <title>Pezizomycetes genomes reveal the molecular basis of ectomycorrhizal truffle lifestyle.</title>
        <authorList>
            <person name="Murat C."/>
            <person name="Payen T."/>
            <person name="Noel B."/>
            <person name="Kuo A."/>
            <person name="Morin E."/>
            <person name="Chen J."/>
            <person name="Kohler A."/>
            <person name="Krizsan K."/>
            <person name="Balestrini R."/>
            <person name="Da Silva C."/>
            <person name="Montanini B."/>
            <person name="Hainaut M."/>
            <person name="Levati E."/>
            <person name="Barry K.W."/>
            <person name="Belfiori B."/>
            <person name="Cichocki N."/>
            <person name="Clum A."/>
            <person name="Dockter R.B."/>
            <person name="Fauchery L."/>
            <person name="Guy J."/>
            <person name="Iotti M."/>
            <person name="Le Tacon F."/>
            <person name="Lindquist E.A."/>
            <person name="Lipzen A."/>
            <person name="Malagnac F."/>
            <person name="Mello A."/>
            <person name="Molinier V."/>
            <person name="Miyauchi S."/>
            <person name="Poulain J."/>
            <person name="Riccioni C."/>
            <person name="Rubini A."/>
            <person name="Sitrit Y."/>
            <person name="Splivallo R."/>
            <person name="Traeger S."/>
            <person name="Wang M."/>
            <person name="Zifcakova L."/>
            <person name="Wipf D."/>
            <person name="Zambonelli A."/>
            <person name="Paolocci F."/>
            <person name="Nowrousian M."/>
            <person name="Ottonello S."/>
            <person name="Baldrian P."/>
            <person name="Spatafora J.W."/>
            <person name="Henrissat B."/>
            <person name="Nagy L.G."/>
            <person name="Aury J.M."/>
            <person name="Wincker P."/>
            <person name="Grigoriev I.V."/>
            <person name="Bonfante P."/>
            <person name="Martin F.M."/>
        </authorList>
    </citation>
    <scope>NUCLEOTIDE SEQUENCE [LARGE SCALE GENOMIC DNA]</scope>
    <source>
        <strain evidence="8 9">ATCC MYA-4762</strain>
    </source>
</reference>
<feature type="transmembrane region" description="Helical" evidence="7">
    <location>
        <begin position="35"/>
        <end position="56"/>
    </location>
</feature>
<feature type="transmembrane region" description="Helical" evidence="7">
    <location>
        <begin position="324"/>
        <end position="345"/>
    </location>
</feature>
<evidence type="ECO:0000256" key="3">
    <source>
        <dbReference type="ARBA" id="ARBA00022475"/>
    </source>
</evidence>
<evidence type="ECO:0000313" key="8">
    <source>
        <dbReference type="EMBL" id="RPB26904.1"/>
    </source>
</evidence>
<evidence type="ECO:0000256" key="5">
    <source>
        <dbReference type="ARBA" id="ARBA00022989"/>
    </source>
</evidence>
<dbReference type="OrthoDB" id="5331189at2759"/>
<sequence>MQIDCSTFSPPHSGAGDVLEELLPWWSRERFTGSVLFNIFTFLLPAVYMTMAKLWVSQLDPRLVVATDTYAYMHVFVEILNEGLPKVSYLIIADKSSRSISSRIQISNTLIAFQATCGLALALSFFIFAQTFADVFIPAPVRSSSLTYIRIASCSALMYAIEVAVATSTRCLDQPDIPLIISIVKISGNILLDVLILSHWRLGKGWFIPTVNTQAEIRFFCELCAGTCGLAFYFIKCRRLIATERSRQAMASHSPERHHVFGDISSDGKKANLMPTWASLVILARPGLFTMLESGFRNSIYLWLVVGVVKTGLTYATAWGVFNAIRWGVVMVPVYALEASAGTFVGHRWGAWRSGVGAGMGQKVKASTKDLKYITRPAIVSALFVLAIEIPISLLLSMYFIRPYAYFISHSDAVSDLVTHFWKTIDWCYVIYGAATQIATILLATKPRMYMYKSLMTVALWDLPWAVAVSRVVLNEETGWRWHGLIFGGGVVWMGAVTVLWAVGWWWAMRRGMLKV</sequence>
<feature type="transmembrane region" description="Helical" evidence="7">
    <location>
        <begin position="300"/>
        <end position="318"/>
    </location>
</feature>
<evidence type="ECO:0000256" key="1">
    <source>
        <dbReference type="ARBA" id="ARBA00004651"/>
    </source>
</evidence>
<feature type="transmembrane region" description="Helical" evidence="7">
    <location>
        <begin position="217"/>
        <end position="235"/>
    </location>
</feature>
<dbReference type="AlphaFoldDB" id="A0A3N4LVH0"/>
<organism evidence="8 9">
    <name type="scientific">Terfezia boudieri ATCC MYA-4762</name>
    <dbReference type="NCBI Taxonomy" id="1051890"/>
    <lineage>
        <taxon>Eukaryota</taxon>
        <taxon>Fungi</taxon>
        <taxon>Dikarya</taxon>
        <taxon>Ascomycota</taxon>
        <taxon>Pezizomycotina</taxon>
        <taxon>Pezizomycetes</taxon>
        <taxon>Pezizales</taxon>
        <taxon>Pezizaceae</taxon>
        <taxon>Terfezia</taxon>
    </lineage>
</organism>
<keyword evidence="5 7" id="KW-1133">Transmembrane helix</keyword>
<gene>
    <name evidence="8" type="ORF">L211DRAFT_860885</name>
</gene>
<keyword evidence="2" id="KW-0813">Transport</keyword>
<evidence type="ECO:0000256" key="2">
    <source>
        <dbReference type="ARBA" id="ARBA00022448"/>
    </source>
</evidence>